<evidence type="ECO:0000256" key="1">
    <source>
        <dbReference type="ARBA" id="ARBA00004651"/>
    </source>
</evidence>
<comment type="caution">
    <text evidence="8">The sequence shown here is derived from an EMBL/GenBank/DDBJ whole genome shotgun (WGS) entry which is preliminary data.</text>
</comment>
<dbReference type="InterPro" id="IPR050382">
    <property type="entry name" value="MFS_Na/Anion_cotransporter"/>
</dbReference>
<keyword evidence="3 6" id="KW-1133">Transmembrane helix</keyword>
<evidence type="ECO:0000259" key="7">
    <source>
        <dbReference type="PROSITE" id="PS50850"/>
    </source>
</evidence>
<sequence>MAPPLSAPAARERLDKGARVTVVLLFAAWLIDYIDRLVINLALPSIGDEFDLSKTQQGLAVSAFFLAYAACQVPGGMLADRFGAKRVTCLALLVWSAFTALTGLAGSFAILLVVRFLFGVAEGVFPGASMKAVSERTTPGQRMAANGMVQSSNAVAAVVAPLAAAPLIAHFGWRSAFFSVAGVGVFVWAAVSLWLPQRRAADTPEPGPSGGPAGTAWSARTVLRSPTMWAFAAMFLGYDIIVWGLNTWVPSYLNEQRGISLTSAGAVAVIPAGAATVAIIVGGRLSDRLNGNHRRIILPAMAVASVALALMATATTTTAFIGWMTVAISVASLSYMPIFAVPLRSLPTELTGAAVGLITLGGQLGGVVAPTVMGMLADTAGFAAAFAFLIVGAVLAAALALRTPQDTASFRKALRLPGPSPESVEDLAAPTTPASPEPPVESESA</sequence>
<proteinExistence type="predicted"/>
<dbReference type="Gene3D" id="1.20.1250.20">
    <property type="entry name" value="MFS general substrate transporter like domains"/>
    <property type="match status" value="2"/>
</dbReference>
<dbReference type="EMBL" id="JAPHNL010000257">
    <property type="protein sequence ID" value="MCX3062038.1"/>
    <property type="molecule type" value="Genomic_DNA"/>
</dbReference>
<dbReference type="Proteomes" id="UP001163064">
    <property type="component" value="Unassembled WGS sequence"/>
</dbReference>
<dbReference type="SUPFAM" id="SSF103473">
    <property type="entry name" value="MFS general substrate transporter"/>
    <property type="match status" value="1"/>
</dbReference>
<protein>
    <submittedName>
        <fullName evidence="8">MFS transporter</fullName>
    </submittedName>
</protein>
<dbReference type="InterPro" id="IPR036259">
    <property type="entry name" value="MFS_trans_sf"/>
</dbReference>
<keyword evidence="2 6" id="KW-0812">Transmembrane</keyword>
<feature type="transmembrane region" description="Helical" evidence="6">
    <location>
        <begin position="353"/>
        <end position="376"/>
    </location>
</feature>
<dbReference type="PANTHER" id="PTHR11662">
    <property type="entry name" value="SOLUTE CARRIER FAMILY 17"/>
    <property type="match status" value="1"/>
</dbReference>
<feature type="transmembrane region" description="Helical" evidence="6">
    <location>
        <begin position="228"/>
        <end position="249"/>
    </location>
</feature>
<dbReference type="RefSeq" id="WP_266601890.1">
    <property type="nucleotide sequence ID" value="NZ_JAPHNL010000257.1"/>
</dbReference>
<dbReference type="PROSITE" id="PS50850">
    <property type="entry name" value="MFS"/>
    <property type="match status" value="1"/>
</dbReference>
<evidence type="ECO:0000256" key="4">
    <source>
        <dbReference type="ARBA" id="ARBA00023136"/>
    </source>
</evidence>
<feature type="transmembrane region" description="Helical" evidence="6">
    <location>
        <begin position="382"/>
        <end position="401"/>
    </location>
</feature>
<feature type="transmembrane region" description="Helical" evidence="6">
    <location>
        <begin position="296"/>
        <end position="314"/>
    </location>
</feature>
<evidence type="ECO:0000256" key="2">
    <source>
        <dbReference type="ARBA" id="ARBA00022692"/>
    </source>
</evidence>
<accession>A0ABT3U1G9</accession>
<dbReference type="InterPro" id="IPR011701">
    <property type="entry name" value="MFS"/>
</dbReference>
<dbReference type="PANTHER" id="PTHR11662:SF399">
    <property type="entry name" value="FI19708P1-RELATED"/>
    <property type="match status" value="1"/>
</dbReference>
<evidence type="ECO:0000256" key="5">
    <source>
        <dbReference type="SAM" id="MobiDB-lite"/>
    </source>
</evidence>
<dbReference type="Pfam" id="PF07690">
    <property type="entry name" value="MFS_1"/>
    <property type="match status" value="1"/>
</dbReference>
<feature type="transmembrane region" description="Helical" evidence="6">
    <location>
        <begin position="59"/>
        <end position="78"/>
    </location>
</feature>
<feature type="transmembrane region" description="Helical" evidence="6">
    <location>
        <begin position="176"/>
        <end position="195"/>
    </location>
</feature>
<organism evidence="8 9">
    <name type="scientific">Streptomyces beihaiensis</name>
    <dbReference type="NCBI Taxonomy" id="2984495"/>
    <lineage>
        <taxon>Bacteria</taxon>
        <taxon>Bacillati</taxon>
        <taxon>Actinomycetota</taxon>
        <taxon>Actinomycetes</taxon>
        <taxon>Kitasatosporales</taxon>
        <taxon>Streptomycetaceae</taxon>
        <taxon>Streptomyces</taxon>
    </lineage>
</organism>
<feature type="transmembrane region" description="Helical" evidence="6">
    <location>
        <begin position="320"/>
        <end position="341"/>
    </location>
</feature>
<evidence type="ECO:0000256" key="6">
    <source>
        <dbReference type="SAM" id="Phobius"/>
    </source>
</evidence>
<reference evidence="8" key="1">
    <citation type="submission" date="2022-10" db="EMBL/GenBank/DDBJ databases">
        <title>Streptomyces beihaiensis sp. nov., a chitin degrading actinobacterium, isolated from shrimp pond soil.</title>
        <authorList>
            <person name="Xie J."/>
            <person name="Shen N."/>
        </authorList>
    </citation>
    <scope>NUCLEOTIDE SEQUENCE</scope>
    <source>
        <strain evidence="8">GXMU-J5</strain>
    </source>
</reference>
<keyword evidence="4 6" id="KW-0472">Membrane</keyword>
<keyword evidence="9" id="KW-1185">Reference proteome</keyword>
<dbReference type="CDD" id="cd17319">
    <property type="entry name" value="MFS_ExuT_GudP_like"/>
    <property type="match status" value="1"/>
</dbReference>
<comment type="subcellular location">
    <subcellularLocation>
        <location evidence="1">Cell membrane</location>
        <topology evidence="1">Multi-pass membrane protein</topology>
    </subcellularLocation>
</comment>
<gene>
    <name evidence="8" type="ORF">OFY01_20200</name>
</gene>
<evidence type="ECO:0000256" key="3">
    <source>
        <dbReference type="ARBA" id="ARBA00022989"/>
    </source>
</evidence>
<feature type="transmembrane region" description="Helical" evidence="6">
    <location>
        <begin position="261"/>
        <end position="284"/>
    </location>
</feature>
<dbReference type="InterPro" id="IPR020846">
    <property type="entry name" value="MFS_dom"/>
</dbReference>
<name>A0ABT3U1G9_9ACTN</name>
<evidence type="ECO:0000313" key="9">
    <source>
        <dbReference type="Proteomes" id="UP001163064"/>
    </source>
</evidence>
<feature type="transmembrane region" description="Helical" evidence="6">
    <location>
        <begin position="90"/>
        <end position="118"/>
    </location>
</feature>
<evidence type="ECO:0000313" key="8">
    <source>
        <dbReference type="EMBL" id="MCX3062038.1"/>
    </source>
</evidence>
<feature type="domain" description="Major facilitator superfamily (MFS) profile" evidence="7">
    <location>
        <begin position="21"/>
        <end position="408"/>
    </location>
</feature>
<feature type="transmembrane region" description="Helical" evidence="6">
    <location>
        <begin position="20"/>
        <end position="39"/>
    </location>
</feature>
<feature type="region of interest" description="Disordered" evidence="5">
    <location>
        <begin position="412"/>
        <end position="445"/>
    </location>
</feature>